<evidence type="ECO:0000313" key="2">
    <source>
        <dbReference type="EMBL" id="MPC32706.1"/>
    </source>
</evidence>
<protein>
    <submittedName>
        <fullName evidence="2">Uncharacterized protein</fullName>
    </submittedName>
</protein>
<accession>A0A5B7EHR8</accession>
<organism evidence="2 3">
    <name type="scientific">Portunus trituberculatus</name>
    <name type="common">Swimming crab</name>
    <name type="synonym">Neptunus trituberculatus</name>
    <dbReference type="NCBI Taxonomy" id="210409"/>
    <lineage>
        <taxon>Eukaryota</taxon>
        <taxon>Metazoa</taxon>
        <taxon>Ecdysozoa</taxon>
        <taxon>Arthropoda</taxon>
        <taxon>Crustacea</taxon>
        <taxon>Multicrustacea</taxon>
        <taxon>Malacostraca</taxon>
        <taxon>Eumalacostraca</taxon>
        <taxon>Eucarida</taxon>
        <taxon>Decapoda</taxon>
        <taxon>Pleocyemata</taxon>
        <taxon>Brachyura</taxon>
        <taxon>Eubrachyura</taxon>
        <taxon>Portunoidea</taxon>
        <taxon>Portunidae</taxon>
        <taxon>Portuninae</taxon>
        <taxon>Portunus</taxon>
    </lineage>
</organism>
<keyword evidence="3" id="KW-1185">Reference proteome</keyword>
<name>A0A5B7EHR8_PORTR</name>
<evidence type="ECO:0000313" key="3">
    <source>
        <dbReference type="Proteomes" id="UP000324222"/>
    </source>
</evidence>
<proteinExistence type="predicted"/>
<reference evidence="2 3" key="1">
    <citation type="submission" date="2019-05" db="EMBL/GenBank/DDBJ databases">
        <title>Another draft genome of Portunus trituberculatus and its Hox gene families provides insights of decapod evolution.</title>
        <authorList>
            <person name="Jeong J.-H."/>
            <person name="Song I."/>
            <person name="Kim S."/>
            <person name="Choi T."/>
            <person name="Kim D."/>
            <person name="Ryu S."/>
            <person name="Kim W."/>
        </authorList>
    </citation>
    <scope>NUCLEOTIDE SEQUENCE [LARGE SCALE GENOMIC DNA]</scope>
    <source>
        <tissue evidence="2">Muscle</tissue>
    </source>
</reference>
<dbReference type="Proteomes" id="UP000324222">
    <property type="component" value="Unassembled WGS sequence"/>
</dbReference>
<dbReference type="AlphaFoldDB" id="A0A5B7EHR8"/>
<dbReference type="EMBL" id="VSRR010002677">
    <property type="protein sequence ID" value="MPC32706.1"/>
    <property type="molecule type" value="Genomic_DNA"/>
</dbReference>
<feature type="region of interest" description="Disordered" evidence="1">
    <location>
        <begin position="28"/>
        <end position="49"/>
    </location>
</feature>
<comment type="caution">
    <text evidence="2">The sequence shown here is derived from an EMBL/GenBank/DDBJ whole genome shotgun (WGS) entry which is preliminary data.</text>
</comment>
<evidence type="ECO:0000256" key="1">
    <source>
        <dbReference type="SAM" id="MobiDB-lite"/>
    </source>
</evidence>
<sequence>MRASPRYPHGRLSPVTFLIHTGVTAPQHGPLVCHDPSNPDPSPSLLAHLPSRHSPVLAARSRHLSLLGPHSLHS</sequence>
<gene>
    <name evidence="2" type="ORF">E2C01_026032</name>
</gene>